<accession>A0A6A1VP48</accession>
<gene>
    <name evidence="1" type="ORF">CJ030_MR5G004859</name>
</gene>
<dbReference type="AlphaFoldDB" id="A0A6A1VP48"/>
<evidence type="ECO:0000313" key="2">
    <source>
        <dbReference type="Proteomes" id="UP000516437"/>
    </source>
</evidence>
<dbReference type="PANTHER" id="PTHR33181:SF10">
    <property type="entry name" value="SSRA-BINDING PROTEIN"/>
    <property type="match status" value="1"/>
</dbReference>
<dbReference type="Proteomes" id="UP000516437">
    <property type="component" value="Chromosome 5"/>
</dbReference>
<dbReference type="EMBL" id="RXIC02000023">
    <property type="protein sequence ID" value="KAB1213716.1"/>
    <property type="molecule type" value="Genomic_DNA"/>
</dbReference>
<protein>
    <submittedName>
        <fullName evidence="1">Uncharacterized protein</fullName>
    </submittedName>
</protein>
<comment type="caution">
    <text evidence="1">The sequence shown here is derived from an EMBL/GenBank/DDBJ whole genome shotgun (WGS) entry which is preliminary data.</text>
</comment>
<organism evidence="1 2">
    <name type="scientific">Morella rubra</name>
    <name type="common">Chinese bayberry</name>
    <dbReference type="NCBI Taxonomy" id="262757"/>
    <lineage>
        <taxon>Eukaryota</taxon>
        <taxon>Viridiplantae</taxon>
        <taxon>Streptophyta</taxon>
        <taxon>Embryophyta</taxon>
        <taxon>Tracheophyta</taxon>
        <taxon>Spermatophyta</taxon>
        <taxon>Magnoliopsida</taxon>
        <taxon>eudicotyledons</taxon>
        <taxon>Gunneridae</taxon>
        <taxon>Pentapetalae</taxon>
        <taxon>rosids</taxon>
        <taxon>fabids</taxon>
        <taxon>Fagales</taxon>
        <taxon>Myricaceae</taxon>
        <taxon>Morella</taxon>
    </lineage>
</organism>
<name>A0A6A1VP48_9ROSI</name>
<dbReference type="PANTHER" id="PTHR33181">
    <property type="entry name" value="OS01G0778500 PROTEIN"/>
    <property type="match status" value="1"/>
</dbReference>
<evidence type="ECO:0000313" key="1">
    <source>
        <dbReference type="EMBL" id="KAB1213716.1"/>
    </source>
</evidence>
<sequence>MASWKKTITTPFRKACTFFNQQPRDQKKPQTEQENRVMDLHGEVMACAYEDVQGLTSGRSDCRTPLSKCASGVADWLDRLGQKLDEAYDPQMTKGLDANNGLCPGQLGSDLFTVQSFKNI</sequence>
<reference evidence="1 2" key="1">
    <citation type="journal article" date="2019" name="Plant Biotechnol. J.">
        <title>The red bayberry genome and genetic basis of sex determination.</title>
        <authorList>
            <person name="Jia H.M."/>
            <person name="Jia H.J."/>
            <person name="Cai Q.L."/>
            <person name="Wang Y."/>
            <person name="Zhao H.B."/>
            <person name="Yang W.F."/>
            <person name="Wang G.Y."/>
            <person name="Li Y.H."/>
            <person name="Zhan D.L."/>
            <person name="Shen Y.T."/>
            <person name="Niu Q.F."/>
            <person name="Chang L."/>
            <person name="Qiu J."/>
            <person name="Zhao L."/>
            <person name="Xie H.B."/>
            <person name="Fu W.Y."/>
            <person name="Jin J."/>
            <person name="Li X.W."/>
            <person name="Jiao Y."/>
            <person name="Zhou C.C."/>
            <person name="Tu T."/>
            <person name="Chai C.Y."/>
            <person name="Gao J.L."/>
            <person name="Fan L.J."/>
            <person name="van de Weg E."/>
            <person name="Wang J.Y."/>
            <person name="Gao Z.S."/>
        </authorList>
    </citation>
    <scope>NUCLEOTIDE SEQUENCE [LARGE SCALE GENOMIC DNA]</scope>
    <source>
        <tissue evidence="1">Leaves</tissue>
    </source>
</reference>
<proteinExistence type="predicted"/>
<dbReference type="OrthoDB" id="1858060at2759"/>
<keyword evidence="2" id="KW-1185">Reference proteome</keyword>